<keyword evidence="2" id="KW-0812">Transmembrane</keyword>
<sequence length="138" mass="15278">MLSSTIELITLAASNSLVIFCFCNLIIAVLLVGGSKPGSEFGDQDSRGIPTPPFTFRSRNEVEGLETTRSVLLDKHNASSTGVSEARDDEKATADEEKEKENDDDGDDDDELRRRVEEFIDKINEGWKAEKLRTSLLV</sequence>
<name>A0AAV6L1D9_9ERIC</name>
<evidence type="ECO:0000313" key="3">
    <source>
        <dbReference type="EMBL" id="KAG5558440.1"/>
    </source>
</evidence>
<keyword evidence="2" id="KW-0472">Membrane</keyword>
<comment type="caution">
    <text evidence="3">The sequence shown here is derived from an EMBL/GenBank/DDBJ whole genome shotgun (WGS) entry which is preliminary data.</text>
</comment>
<feature type="compositionally biased region" description="Basic and acidic residues" evidence="1">
    <location>
        <begin position="85"/>
        <end position="101"/>
    </location>
</feature>
<protein>
    <recommendedName>
        <fullName evidence="5">DUF4408 domain-containing protein</fullName>
    </recommendedName>
</protein>
<dbReference type="EMBL" id="JACTNZ010000003">
    <property type="protein sequence ID" value="KAG5558440.1"/>
    <property type="molecule type" value="Genomic_DNA"/>
</dbReference>
<keyword evidence="4" id="KW-1185">Reference proteome</keyword>
<proteinExistence type="predicted"/>
<dbReference type="AlphaFoldDB" id="A0AAV6L1D9"/>
<evidence type="ECO:0000256" key="2">
    <source>
        <dbReference type="SAM" id="Phobius"/>
    </source>
</evidence>
<dbReference type="PANTHER" id="PTHR36595:SF1">
    <property type="entry name" value="TRANSMEMBRANE PROTEIN"/>
    <property type="match status" value="1"/>
</dbReference>
<feature type="region of interest" description="Disordered" evidence="1">
    <location>
        <begin position="38"/>
        <end position="112"/>
    </location>
</feature>
<keyword evidence="2" id="KW-1133">Transmembrane helix</keyword>
<organism evidence="3 4">
    <name type="scientific">Rhododendron griersonianum</name>
    <dbReference type="NCBI Taxonomy" id="479676"/>
    <lineage>
        <taxon>Eukaryota</taxon>
        <taxon>Viridiplantae</taxon>
        <taxon>Streptophyta</taxon>
        <taxon>Embryophyta</taxon>
        <taxon>Tracheophyta</taxon>
        <taxon>Spermatophyta</taxon>
        <taxon>Magnoliopsida</taxon>
        <taxon>eudicotyledons</taxon>
        <taxon>Gunneridae</taxon>
        <taxon>Pentapetalae</taxon>
        <taxon>asterids</taxon>
        <taxon>Ericales</taxon>
        <taxon>Ericaceae</taxon>
        <taxon>Ericoideae</taxon>
        <taxon>Rhodoreae</taxon>
        <taxon>Rhododendron</taxon>
    </lineage>
</organism>
<feature type="transmembrane region" description="Helical" evidence="2">
    <location>
        <begin position="12"/>
        <end position="32"/>
    </location>
</feature>
<dbReference type="PANTHER" id="PTHR36595">
    <property type="entry name" value="TRANSMEMBRANE PROTEIN"/>
    <property type="match status" value="1"/>
</dbReference>
<evidence type="ECO:0000256" key="1">
    <source>
        <dbReference type="SAM" id="MobiDB-lite"/>
    </source>
</evidence>
<evidence type="ECO:0008006" key="5">
    <source>
        <dbReference type="Google" id="ProtNLM"/>
    </source>
</evidence>
<evidence type="ECO:0000313" key="4">
    <source>
        <dbReference type="Proteomes" id="UP000823749"/>
    </source>
</evidence>
<dbReference type="Proteomes" id="UP000823749">
    <property type="component" value="Chromosome 3"/>
</dbReference>
<gene>
    <name evidence="3" type="ORF">RHGRI_008393</name>
</gene>
<reference evidence="3" key="1">
    <citation type="submission" date="2020-08" db="EMBL/GenBank/DDBJ databases">
        <title>Plant Genome Project.</title>
        <authorList>
            <person name="Zhang R.-G."/>
        </authorList>
    </citation>
    <scope>NUCLEOTIDE SEQUENCE</scope>
    <source>
        <strain evidence="3">WSP0</strain>
        <tissue evidence="3">Leaf</tissue>
    </source>
</reference>
<accession>A0AAV6L1D9</accession>